<proteinExistence type="predicted"/>
<feature type="domain" description="HTH cro/C1-type" evidence="1">
    <location>
        <begin position="11"/>
        <end position="47"/>
    </location>
</feature>
<sequence>MPTQDVNPVTIRNARLSSGLTQKEFARRIGVDTITVSRWERGQSLPNSMLVRRTLSRFISLSISSQKGTTDGD</sequence>
<organism evidence="2">
    <name type="scientific">marine sediment metagenome</name>
    <dbReference type="NCBI Taxonomy" id="412755"/>
    <lineage>
        <taxon>unclassified sequences</taxon>
        <taxon>metagenomes</taxon>
        <taxon>ecological metagenomes</taxon>
    </lineage>
</organism>
<dbReference type="SUPFAM" id="SSF47413">
    <property type="entry name" value="lambda repressor-like DNA-binding domains"/>
    <property type="match status" value="1"/>
</dbReference>
<dbReference type="AlphaFoldDB" id="A0A0F9KM87"/>
<dbReference type="CDD" id="cd00093">
    <property type="entry name" value="HTH_XRE"/>
    <property type="match status" value="1"/>
</dbReference>
<dbReference type="EMBL" id="LAZR01014682">
    <property type="protein sequence ID" value="KKM16410.1"/>
    <property type="molecule type" value="Genomic_DNA"/>
</dbReference>
<dbReference type="InterPro" id="IPR001387">
    <property type="entry name" value="Cro/C1-type_HTH"/>
</dbReference>
<dbReference type="Gene3D" id="1.10.260.40">
    <property type="entry name" value="lambda repressor-like DNA-binding domains"/>
    <property type="match status" value="1"/>
</dbReference>
<evidence type="ECO:0000259" key="1">
    <source>
        <dbReference type="PROSITE" id="PS50943"/>
    </source>
</evidence>
<gene>
    <name evidence="2" type="ORF">LCGC14_1686150</name>
</gene>
<reference evidence="2" key="1">
    <citation type="journal article" date="2015" name="Nature">
        <title>Complex archaea that bridge the gap between prokaryotes and eukaryotes.</title>
        <authorList>
            <person name="Spang A."/>
            <person name="Saw J.H."/>
            <person name="Jorgensen S.L."/>
            <person name="Zaremba-Niedzwiedzka K."/>
            <person name="Martijn J."/>
            <person name="Lind A.E."/>
            <person name="van Eijk R."/>
            <person name="Schleper C."/>
            <person name="Guy L."/>
            <person name="Ettema T.J."/>
        </authorList>
    </citation>
    <scope>NUCLEOTIDE SEQUENCE</scope>
</reference>
<dbReference type="InterPro" id="IPR010982">
    <property type="entry name" value="Lambda_DNA-bd_dom_sf"/>
</dbReference>
<dbReference type="Pfam" id="PF01381">
    <property type="entry name" value="HTH_3"/>
    <property type="match status" value="1"/>
</dbReference>
<evidence type="ECO:0000313" key="2">
    <source>
        <dbReference type="EMBL" id="KKM16410.1"/>
    </source>
</evidence>
<name>A0A0F9KM87_9ZZZZ</name>
<accession>A0A0F9KM87</accession>
<dbReference type="PROSITE" id="PS50943">
    <property type="entry name" value="HTH_CROC1"/>
    <property type="match status" value="1"/>
</dbReference>
<comment type="caution">
    <text evidence="2">The sequence shown here is derived from an EMBL/GenBank/DDBJ whole genome shotgun (WGS) entry which is preliminary data.</text>
</comment>
<protein>
    <recommendedName>
        <fullName evidence="1">HTH cro/C1-type domain-containing protein</fullName>
    </recommendedName>
</protein>
<dbReference type="GO" id="GO:0003677">
    <property type="term" value="F:DNA binding"/>
    <property type="evidence" value="ECO:0007669"/>
    <property type="project" value="InterPro"/>
</dbReference>
<dbReference type="SMART" id="SM00530">
    <property type="entry name" value="HTH_XRE"/>
    <property type="match status" value="1"/>
</dbReference>